<reference evidence="3" key="1">
    <citation type="submission" date="2025-08" db="UniProtKB">
        <authorList>
            <consortium name="RefSeq"/>
        </authorList>
    </citation>
    <scope>IDENTIFICATION</scope>
    <source>
        <tissue evidence="3">Spleen</tissue>
    </source>
</reference>
<evidence type="ECO:0000256" key="1">
    <source>
        <dbReference type="SAM" id="MobiDB-lite"/>
    </source>
</evidence>
<dbReference type="GeneID" id="109549247"/>
<dbReference type="OrthoDB" id="10681357at2759"/>
<keyword evidence="2" id="KW-1185">Reference proteome</keyword>
<dbReference type="Proteomes" id="UP000245320">
    <property type="component" value="Chromosome 1"/>
</dbReference>
<accession>A0A2U4AZI6</accession>
<feature type="region of interest" description="Disordered" evidence="1">
    <location>
        <begin position="88"/>
        <end position="190"/>
    </location>
</feature>
<dbReference type="InParanoid" id="A0A2U4AZI6"/>
<protein>
    <submittedName>
        <fullName evidence="3">Uncharacterized protein LOC109549247</fullName>
    </submittedName>
</protein>
<evidence type="ECO:0000313" key="2">
    <source>
        <dbReference type="Proteomes" id="UP000245320"/>
    </source>
</evidence>
<evidence type="ECO:0000313" key="3">
    <source>
        <dbReference type="RefSeq" id="XP_019786372.2"/>
    </source>
</evidence>
<dbReference type="RefSeq" id="XP_073661352.1">
    <property type="nucleotide sequence ID" value="XM_073805251.1"/>
</dbReference>
<gene>
    <name evidence="3" type="primary">LOC109549247</name>
</gene>
<organism evidence="2 3">
    <name type="scientific">Tursiops truncatus</name>
    <name type="common">Atlantic bottle-nosed dolphin</name>
    <name type="synonym">Delphinus truncatus</name>
    <dbReference type="NCBI Taxonomy" id="9739"/>
    <lineage>
        <taxon>Eukaryota</taxon>
        <taxon>Metazoa</taxon>
        <taxon>Chordata</taxon>
        <taxon>Craniata</taxon>
        <taxon>Vertebrata</taxon>
        <taxon>Euteleostomi</taxon>
        <taxon>Mammalia</taxon>
        <taxon>Eutheria</taxon>
        <taxon>Laurasiatheria</taxon>
        <taxon>Artiodactyla</taxon>
        <taxon>Whippomorpha</taxon>
        <taxon>Cetacea</taxon>
        <taxon>Odontoceti</taxon>
        <taxon>Delphinidae</taxon>
        <taxon>Tursiops</taxon>
    </lineage>
</organism>
<feature type="region of interest" description="Disordered" evidence="1">
    <location>
        <begin position="1"/>
        <end position="61"/>
    </location>
</feature>
<name>A0A2U4AZI6_TURTR</name>
<proteinExistence type="predicted"/>
<dbReference type="RefSeq" id="XP_019786372.2">
    <property type="nucleotide sequence ID" value="XM_019930813.2"/>
</dbReference>
<feature type="region of interest" description="Disordered" evidence="1">
    <location>
        <begin position="310"/>
        <end position="345"/>
    </location>
</feature>
<dbReference type="AlphaFoldDB" id="A0A2U4AZI6"/>
<sequence>MPAAGLCAPGRASPDTQRPSAPELGGEGFLALQAGNVVDTANPDPGHLPRPRPGRGFLFPSSRGEARGLGIAAGGRVVSVCFLTGPLRPARASVPPRRGEELPDGSRWPWSPVVGSGSAPRDPAPESRGGRRRGALRCPRCHQGSTSPAGRLRWRARDPVPGGTRSTAERARSPSSAPRRRAPGLCQSVHPPPCPDVTRAPAALPPCSAGLAPPPTAPPCPTWALFLFSWRSCRRPACLERVDSTCPSWGRRDASLAPGPCGARRREDQEADSAWTCLGLFRAGLLPSVAAQIRGDFEILREPWSQAPGRRRLEARATCSPRPRLSPGLREKQDRPARRHQRGQL</sequence>